<sequence length="149" mass="16994">METSTYPPPRAGALHHESIIRYLLERMMDARNDNPPESVRGTARVWSPADLVAALEAAPAIKLTSYRALEAATEIPRTTLTRAMTNQDRIRRVAGSVKPYLSSDRIHKRIEFALSFVDNAAGGSYRFNSMNDTIHNDEKWFYLWKKRKS</sequence>
<evidence type="ECO:0008006" key="3">
    <source>
        <dbReference type="Google" id="ProtNLM"/>
    </source>
</evidence>
<reference evidence="1 2" key="2">
    <citation type="submission" date="2013-11" db="EMBL/GenBank/DDBJ databases">
        <title>The Genome Sequence of Phytophthora parasitica INRA-310.</title>
        <authorList>
            <consortium name="The Broad Institute Genomics Platform"/>
            <person name="Russ C."/>
            <person name="Tyler B."/>
            <person name="Panabieres F."/>
            <person name="Shan W."/>
            <person name="Tripathy S."/>
            <person name="Grunwald N."/>
            <person name="Machado M."/>
            <person name="Johnson C.S."/>
            <person name="Arredondo F."/>
            <person name="Hong C."/>
            <person name="Coffey M."/>
            <person name="Young S.K."/>
            <person name="Zeng Q."/>
            <person name="Gargeya S."/>
            <person name="Fitzgerald M."/>
            <person name="Abouelleil A."/>
            <person name="Alvarado L."/>
            <person name="Chapman S.B."/>
            <person name="Gainer-Dewar J."/>
            <person name="Goldberg J."/>
            <person name="Griggs A."/>
            <person name="Gujja S."/>
            <person name="Hansen M."/>
            <person name="Howarth C."/>
            <person name="Imamovic A."/>
            <person name="Ireland A."/>
            <person name="Larimer J."/>
            <person name="McCowan C."/>
            <person name="Murphy C."/>
            <person name="Pearson M."/>
            <person name="Poon T.W."/>
            <person name="Priest M."/>
            <person name="Roberts A."/>
            <person name="Saif S."/>
            <person name="Shea T."/>
            <person name="Sykes S."/>
            <person name="Wortman J."/>
            <person name="Nusbaum C."/>
            <person name="Birren B."/>
        </authorList>
    </citation>
    <scope>NUCLEOTIDE SEQUENCE [LARGE SCALE GENOMIC DNA]</scope>
    <source>
        <strain evidence="1 2">INRA-310</strain>
    </source>
</reference>
<evidence type="ECO:0000313" key="1">
    <source>
        <dbReference type="EMBL" id="ETM97655.1"/>
    </source>
</evidence>
<dbReference type="GO" id="GO:0003676">
    <property type="term" value="F:nucleic acid binding"/>
    <property type="evidence" value="ECO:0007669"/>
    <property type="project" value="InterPro"/>
</dbReference>
<protein>
    <recommendedName>
        <fullName evidence="3">Transposase Tc1-like domain-containing protein</fullName>
    </recommendedName>
</protein>
<name>W2PAF9_PHYN3</name>
<dbReference type="Proteomes" id="UP000018817">
    <property type="component" value="Unassembled WGS sequence"/>
</dbReference>
<dbReference type="PANTHER" id="PTHR47169">
    <property type="entry name" value="OS01G0541250 PROTEIN"/>
    <property type="match status" value="1"/>
</dbReference>
<dbReference type="Gene3D" id="3.30.420.10">
    <property type="entry name" value="Ribonuclease H-like superfamily/Ribonuclease H"/>
    <property type="match status" value="1"/>
</dbReference>
<organism evidence="1 2">
    <name type="scientific">Phytophthora nicotianae (strain INRA-310)</name>
    <name type="common">Phytophthora parasitica</name>
    <dbReference type="NCBI Taxonomy" id="761204"/>
    <lineage>
        <taxon>Eukaryota</taxon>
        <taxon>Sar</taxon>
        <taxon>Stramenopiles</taxon>
        <taxon>Oomycota</taxon>
        <taxon>Peronosporomycetes</taxon>
        <taxon>Peronosporales</taxon>
        <taxon>Peronosporaceae</taxon>
        <taxon>Phytophthora</taxon>
    </lineage>
</organism>
<dbReference type="GeneID" id="20188762"/>
<reference evidence="2" key="1">
    <citation type="submission" date="2011-12" db="EMBL/GenBank/DDBJ databases">
        <authorList>
            <consortium name="The Broad Institute Genome Sequencing Platform"/>
            <person name="Russ C."/>
            <person name="Tyler B."/>
            <person name="Panabieres F."/>
            <person name="Shan W."/>
            <person name="Tripathy S."/>
            <person name="Grunwald N."/>
            <person name="Machado M."/>
            <person name="Young S.K."/>
            <person name="Zeng Q."/>
            <person name="Gargeya S."/>
            <person name="Fitzgerald M."/>
            <person name="Haas B."/>
            <person name="Abouelleil A."/>
            <person name="Alvarado L."/>
            <person name="Arachchi H.M."/>
            <person name="Berlin A."/>
            <person name="Chapman S.B."/>
            <person name="Gearin G."/>
            <person name="Goldberg J."/>
            <person name="Griggs A."/>
            <person name="Gujja S."/>
            <person name="Hansen M."/>
            <person name="Heiman D."/>
            <person name="Howarth C."/>
            <person name="Larimer J."/>
            <person name="Lui A."/>
            <person name="MacDonald P.J.P."/>
            <person name="McCowen C."/>
            <person name="Montmayeur A."/>
            <person name="Murphy C."/>
            <person name="Neiman D."/>
            <person name="Pearson M."/>
            <person name="Priest M."/>
            <person name="Roberts A."/>
            <person name="Saif S."/>
            <person name="Shea T."/>
            <person name="Sisk P."/>
            <person name="Stolte C."/>
            <person name="Sykes S."/>
            <person name="Wortman J."/>
            <person name="Nusbaum C."/>
            <person name="Birren B."/>
        </authorList>
    </citation>
    <scope>NUCLEOTIDE SEQUENCE [LARGE SCALE GENOMIC DNA]</scope>
    <source>
        <strain evidence="2">INRA-310</strain>
    </source>
</reference>
<evidence type="ECO:0000313" key="2">
    <source>
        <dbReference type="Proteomes" id="UP000018817"/>
    </source>
</evidence>
<dbReference type="RefSeq" id="XP_008917048.1">
    <property type="nucleotide sequence ID" value="XM_008918800.1"/>
</dbReference>
<dbReference type="AlphaFoldDB" id="W2PAF9"/>
<gene>
    <name evidence="1" type="ORF">PPTG_20107</name>
</gene>
<dbReference type="EMBL" id="KI669877">
    <property type="protein sequence ID" value="ETM97655.1"/>
    <property type="molecule type" value="Genomic_DNA"/>
</dbReference>
<proteinExistence type="predicted"/>
<accession>W2PAF9</accession>
<dbReference type="InterPro" id="IPR036397">
    <property type="entry name" value="RNaseH_sf"/>
</dbReference>
<dbReference type="VEuPathDB" id="FungiDB:PPTG_20107"/>